<proteinExistence type="predicted"/>
<keyword evidence="1" id="KW-0812">Transmembrane</keyword>
<feature type="transmembrane region" description="Helical" evidence="1">
    <location>
        <begin position="20"/>
        <end position="42"/>
    </location>
</feature>
<accession>A0A1R4IX53</accession>
<dbReference type="NCBIfam" id="NF038396">
    <property type="entry name" value="NF038396 family protein"/>
    <property type="match status" value="1"/>
</dbReference>
<evidence type="ECO:0000313" key="3">
    <source>
        <dbReference type="Proteomes" id="UP000196230"/>
    </source>
</evidence>
<keyword evidence="1" id="KW-1133">Transmembrane helix</keyword>
<dbReference type="AlphaFoldDB" id="A0A1R4IX53"/>
<feature type="transmembrane region" description="Helical" evidence="1">
    <location>
        <begin position="48"/>
        <end position="70"/>
    </location>
</feature>
<reference evidence="2 3" key="1">
    <citation type="submission" date="2017-02" db="EMBL/GenBank/DDBJ databases">
        <authorList>
            <person name="Peterson S.W."/>
        </authorList>
    </citation>
    <scope>NUCLEOTIDE SEQUENCE [LARGE SCALE GENOMIC DNA]</scope>
    <source>
        <strain evidence="2 3">2B3F</strain>
    </source>
</reference>
<dbReference type="EMBL" id="FUKP01000030">
    <property type="protein sequence ID" value="SJN23913.1"/>
    <property type="molecule type" value="Genomic_DNA"/>
</dbReference>
<gene>
    <name evidence="2" type="ORF">FM125_04850</name>
</gene>
<protein>
    <submittedName>
        <fullName evidence="2">Uncharacterized protein</fullName>
    </submittedName>
</protein>
<name>A0A1R4IX53_9MICC</name>
<dbReference type="Proteomes" id="UP000196230">
    <property type="component" value="Unassembled WGS sequence"/>
</dbReference>
<dbReference type="RefSeq" id="WP_067188506.1">
    <property type="nucleotide sequence ID" value="NZ_CP126965.1"/>
</dbReference>
<keyword evidence="1" id="KW-0472">Membrane</keyword>
<evidence type="ECO:0000256" key="1">
    <source>
        <dbReference type="SAM" id="Phobius"/>
    </source>
</evidence>
<evidence type="ECO:0000313" key="2">
    <source>
        <dbReference type="EMBL" id="SJN23913.1"/>
    </source>
</evidence>
<sequence length="78" mass="8578">MSPTPTSQNDPKPFFDKDMLSFLALIAFPILALVSAVFGLILVVQGHILGGLVFLLVLTQAFAIGGLIVWTRRRRPRD</sequence>
<dbReference type="InterPro" id="IPR059228">
    <property type="entry name" value="Integral_mb_put"/>
</dbReference>
<organism evidence="2 3">
    <name type="scientific">Micrococcus lylae</name>
    <dbReference type="NCBI Taxonomy" id="1273"/>
    <lineage>
        <taxon>Bacteria</taxon>
        <taxon>Bacillati</taxon>
        <taxon>Actinomycetota</taxon>
        <taxon>Actinomycetes</taxon>
        <taxon>Micrococcales</taxon>
        <taxon>Micrococcaceae</taxon>
        <taxon>Micrococcus</taxon>
    </lineage>
</organism>